<protein>
    <submittedName>
        <fullName evidence="1">Uncharacterized protein</fullName>
    </submittedName>
</protein>
<dbReference type="AlphaFoldDB" id="X0H1R3"/>
<evidence type="ECO:0000313" key="1">
    <source>
        <dbReference type="EMBL" id="EXL66020.1"/>
    </source>
</evidence>
<reference evidence="1" key="1">
    <citation type="submission" date="2011-11" db="EMBL/GenBank/DDBJ databases">
        <title>The Genome Sequence of Fusarium oxysporum PHW808.</title>
        <authorList>
            <consortium name="The Broad Institute Genome Sequencing Platform"/>
            <person name="Ma L.-J."/>
            <person name="Gale L.R."/>
            <person name="Schwartz D.C."/>
            <person name="Zhou S."/>
            <person name="Corby-Kistler H."/>
            <person name="Young S.K."/>
            <person name="Zeng Q."/>
            <person name="Gargeya S."/>
            <person name="Fitzgerald M."/>
            <person name="Haas B."/>
            <person name="Abouelleil A."/>
            <person name="Alvarado L."/>
            <person name="Arachchi H.M."/>
            <person name="Berlin A."/>
            <person name="Brown A."/>
            <person name="Chapman S.B."/>
            <person name="Chen Z."/>
            <person name="Dunbar C."/>
            <person name="Freedman E."/>
            <person name="Gearin G."/>
            <person name="Goldberg J."/>
            <person name="Griggs A."/>
            <person name="Gujja S."/>
            <person name="Heiman D."/>
            <person name="Howarth C."/>
            <person name="Larson L."/>
            <person name="Lui A."/>
            <person name="MacDonald P.J.P."/>
            <person name="Montmayeur A."/>
            <person name="Murphy C."/>
            <person name="Neiman D."/>
            <person name="Pearson M."/>
            <person name="Priest M."/>
            <person name="Roberts A."/>
            <person name="Saif S."/>
            <person name="Shea T."/>
            <person name="Shenoy N."/>
            <person name="Sisk P."/>
            <person name="Stolte C."/>
            <person name="Sykes S."/>
            <person name="Wortman J."/>
            <person name="Nusbaum C."/>
            <person name="Birren B."/>
        </authorList>
    </citation>
    <scope>NUCLEOTIDE SEQUENCE [LARGE SCALE GENOMIC DNA]</scope>
    <source>
        <strain evidence="1">54008</strain>
    </source>
</reference>
<accession>X0H1R3</accession>
<proteinExistence type="predicted"/>
<name>X0H1R3_FUSOX</name>
<sequence length="73" mass="7889">MPPITDPTAIPASAHMLRELINELVEIAPGSVDKAAIEVEVLLTEVTSRCVDETVIEYQTHFGTCLNPNVGDI</sequence>
<reference evidence="1" key="2">
    <citation type="submission" date="2012-05" db="EMBL/GenBank/DDBJ databases">
        <title>The Genome Annotation of Fusarium oxysporum PHW808.</title>
        <authorList>
            <consortium name="The Broad Institute Genomics Platform"/>
            <person name="Ma L.-J."/>
            <person name="Corby-Kistler H."/>
            <person name="Broz K."/>
            <person name="Gale L.R."/>
            <person name="Jonkers W."/>
            <person name="O'Donnell K."/>
            <person name="Ploetz R."/>
            <person name="Steinberg C."/>
            <person name="Schwartz D.C."/>
            <person name="VanEtten H."/>
            <person name="Zhou S."/>
            <person name="Young S.K."/>
            <person name="Zeng Q."/>
            <person name="Gargeya S."/>
            <person name="Fitzgerald M."/>
            <person name="Abouelleil A."/>
            <person name="Alvarado L."/>
            <person name="Chapman S.B."/>
            <person name="Gainer-Dewar J."/>
            <person name="Goldberg J."/>
            <person name="Griggs A."/>
            <person name="Gujja S."/>
            <person name="Hansen M."/>
            <person name="Howarth C."/>
            <person name="Imamovic A."/>
            <person name="Ireland A."/>
            <person name="Larimer J."/>
            <person name="McCowan C."/>
            <person name="Murphy C."/>
            <person name="Pearson M."/>
            <person name="Poon T.W."/>
            <person name="Priest M."/>
            <person name="Roberts A."/>
            <person name="Saif S."/>
            <person name="Shea T."/>
            <person name="Sykes S."/>
            <person name="Wortman J."/>
            <person name="Nusbaum C."/>
            <person name="Birren B."/>
        </authorList>
    </citation>
    <scope>NUCLEOTIDE SEQUENCE</scope>
    <source>
        <strain evidence="1">54008</strain>
    </source>
</reference>
<gene>
    <name evidence="1" type="ORF">FOPG_17783</name>
</gene>
<dbReference type="EMBL" id="JH659071">
    <property type="protein sequence ID" value="EXL66020.1"/>
    <property type="molecule type" value="Genomic_DNA"/>
</dbReference>
<dbReference type="Proteomes" id="UP000030676">
    <property type="component" value="Unassembled WGS sequence"/>
</dbReference>
<dbReference type="HOGENOM" id="CLU_2704905_0_0_1"/>
<organism evidence="1">
    <name type="scientific">Fusarium oxysporum f. sp. conglutinans race 2 54008</name>
    <dbReference type="NCBI Taxonomy" id="1089457"/>
    <lineage>
        <taxon>Eukaryota</taxon>
        <taxon>Fungi</taxon>
        <taxon>Dikarya</taxon>
        <taxon>Ascomycota</taxon>
        <taxon>Pezizomycotina</taxon>
        <taxon>Sordariomycetes</taxon>
        <taxon>Hypocreomycetidae</taxon>
        <taxon>Hypocreales</taxon>
        <taxon>Nectriaceae</taxon>
        <taxon>Fusarium</taxon>
        <taxon>Fusarium oxysporum species complex</taxon>
    </lineage>
</organism>